<evidence type="ECO:0000313" key="3">
    <source>
        <dbReference type="Proteomes" id="UP000095329"/>
    </source>
</evidence>
<dbReference type="GO" id="GO:0003677">
    <property type="term" value="F:DNA binding"/>
    <property type="evidence" value="ECO:0007669"/>
    <property type="project" value="InterPro"/>
</dbReference>
<organism evidence="2 3">
    <name type="scientific">Streptomyces thermolilacinus SPC6</name>
    <dbReference type="NCBI Taxonomy" id="1306406"/>
    <lineage>
        <taxon>Bacteria</taxon>
        <taxon>Bacillati</taxon>
        <taxon>Actinomycetota</taxon>
        <taxon>Actinomycetes</taxon>
        <taxon>Kitasatosporales</taxon>
        <taxon>Streptomycetaceae</taxon>
        <taxon>Streptomyces</taxon>
    </lineage>
</organism>
<dbReference type="PROSITE" id="PS50943">
    <property type="entry name" value="HTH_CROC1"/>
    <property type="match status" value="1"/>
</dbReference>
<dbReference type="Proteomes" id="UP000095329">
    <property type="component" value="Unassembled WGS sequence"/>
</dbReference>
<evidence type="ECO:0000259" key="1">
    <source>
        <dbReference type="PROSITE" id="PS50943"/>
    </source>
</evidence>
<evidence type="ECO:0000313" key="2">
    <source>
        <dbReference type="EMBL" id="OEJ95871.1"/>
    </source>
</evidence>
<dbReference type="InterPro" id="IPR011990">
    <property type="entry name" value="TPR-like_helical_dom_sf"/>
</dbReference>
<dbReference type="EMBL" id="ASHX02000001">
    <property type="protein sequence ID" value="OEJ95871.1"/>
    <property type="molecule type" value="Genomic_DNA"/>
</dbReference>
<feature type="domain" description="HTH cro/C1-type" evidence="1">
    <location>
        <begin position="1"/>
        <end position="53"/>
    </location>
</feature>
<name>A0A1D3DU61_9ACTN</name>
<proteinExistence type="predicted"/>
<dbReference type="SUPFAM" id="SSF47413">
    <property type="entry name" value="lambda repressor-like DNA-binding domains"/>
    <property type="match status" value="1"/>
</dbReference>
<dbReference type="Gene3D" id="1.10.260.40">
    <property type="entry name" value="lambda repressor-like DNA-binding domains"/>
    <property type="match status" value="1"/>
</dbReference>
<sequence length="312" mass="34179">MRKRRGLTQSGLARESGVSVSLIRKLEQGERRDARLETVRRLAATLRVPTSSLVVEPAEEGATTAVLDAWEPVRKALTAPAADMTDLDEPPTAQGLSAALDAAVLLFSGDRFAELRAVLPALLRDTAVLARLDPEGHPLLVRLLQLTGWLLTQTRQFEAAEWALGIALDGSADRLQGASTVSTTCWLLLRQGRLGEARELAARWADETEPRLSRATPDELVAWGWLLLRLSAAAVRDNRPEEAEDALRLAHAAAVAMGREFAQRPLLTLRVSRDGGRTWGERTVVHSRDRLPPLHTSVWPPCACPRCRARGD</sequence>
<dbReference type="AlphaFoldDB" id="A0A1D3DU61"/>
<accession>A0A1D3DU61</accession>
<dbReference type="eggNOG" id="COG3655">
    <property type="taxonomic scope" value="Bacteria"/>
</dbReference>
<keyword evidence="3" id="KW-1185">Reference proteome</keyword>
<reference evidence="2 3" key="1">
    <citation type="journal article" date="2013" name="Genome Announc.">
        <title>Genome Sequence of Streptomyces violaceusniger Strain SPC6, a Halotolerant Streptomycete That Exhibits Rapid Growth and Development.</title>
        <authorList>
            <person name="Chen X."/>
            <person name="Zhang B."/>
            <person name="Zhang W."/>
            <person name="Wu X."/>
            <person name="Zhang M."/>
            <person name="Chen T."/>
            <person name="Liu G."/>
            <person name="Dyson P."/>
        </authorList>
    </citation>
    <scope>NUCLEOTIDE SEQUENCE [LARGE SCALE GENOMIC DNA]</scope>
    <source>
        <strain evidence="2 3">SPC6</strain>
    </source>
</reference>
<dbReference type="SUPFAM" id="SSF48452">
    <property type="entry name" value="TPR-like"/>
    <property type="match status" value="1"/>
</dbReference>
<dbReference type="Pfam" id="PF01381">
    <property type="entry name" value="HTH_3"/>
    <property type="match status" value="1"/>
</dbReference>
<protein>
    <recommendedName>
        <fullName evidence="1">HTH cro/C1-type domain-containing protein</fullName>
    </recommendedName>
</protein>
<dbReference type="CDD" id="cd00093">
    <property type="entry name" value="HTH_XRE"/>
    <property type="match status" value="1"/>
</dbReference>
<dbReference type="SMART" id="SM00530">
    <property type="entry name" value="HTH_XRE"/>
    <property type="match status" value="1"/>
</dbReference>
<dbReference type="STRING" id="1306406.J116_016695"/>
<dbReference type="InterPro" id="IPR001387">
    <property type="entry name" value="Cro/C1-type_HTH"/>
</dbReference>
<comment type="caution">
    <text evidence="2">The sequence shown here is derived from an EMBL/GenBank/DDBJ whole genome shotgun (WGS) entry which is preliminary data.</text>
</comment>
<gene>
    <name evidence="2" type="ORF">J116_016695</name>
</gene>
<dbReference type="InterPro" id="IPR010982">
    <property type="entry name" value="Lambda_DNA-bd_dom_sf"/>
</dbReference>